<dbReference type="AlphaFoldDB" id="A0A318SYR9"/>
<feature type="domain" description="XdhC Rossmann" evidence="2">
    <location>
        <begin position="137"/>
        <end position="277"/>
    </location>
</feature>
<gene>
    <name evidence="3" type="ORF">DFP88_101247</name>
</gene>
<reference evidence="3 4" key="1">
    <citation type="submission" date="2018-06" db="EMBL/GenBank/DDBJ databases">
        <title>Genomic Encyclopedia of Type Strains, Phase III (KMG-III): the genomes of soil and plant-associated and newly described type strains.</title>
        <authorList>
            <person name="Whitman W."/>
        </authorList>
    </citation>
    <scope>NUCLEOTIDE SEQUENCE [LARGE SCALE GENOMIC DNA]</scope>
    <source>
        <strain evidence="3 4">CECT 9025</strain>
    </source>
</reference>
<dbReference type="NCBIfam" id="TIGR02964">
    <property type="entry name" value="xanthine_xdhC"/>
    <property type="match status" value="1"/>
</dbReference>
<comment type="caution">
    <text evidence="3">The sequence shown here is derived from an EMBL/GenBank/DDBJ whole genome shotgun (WGS) entry which is preliminary data.</text>
</comment>
<dbReference type="OrthoDB" id="61481at2"/>
<dbReference type="Proteomes" id="UP000248311">
    <property type="component" value="Unassembled WGS sequence"/>
</dbReference>
<evidence type="ECO:0000259" key="2">
    <source>
        <dbReference type="Pfam" id="PF13478"/>
    </source>
</evidence>
<dbReference type="InterPro" id="IPR014308">
    <property type="entry name" value="Xanthine_DH_XdhC"/>
</dbReference>
<evidence type="ECO:0000313" key="3">
    <source>
        <dbReference type="EMBL" id="PYE85579.1"/>
    </source>
</evidence>
<protein>
    <submittedName>
        <fullName evidence="3">Molybdenum cofactor sulfurylase</fullName>
    </submittedName>
</protein>
<organism evidence="3 4">
    <name type="scientific">Pseudoroseicyclus aestuarii</name>
    <dbReference type="NCBI Taxonomy" id="1795041"/>
    <lineage>
        <taxon>Bacteria</taxon>
        <taxon>Pseudomonadati</taxon>
        <taxon>Pseudomonadota</taxon>
        <taxon>Alphaproteobacteria</taxon>
        <taxon>Rhodobacterales</taxon>
        <taxon>Paracoccaceae</taxon>
        <taxon>Pseudoroseicyclus</taxon>
    </lineage>
</organism>
<dbReference type="InterPro" id="IPR052698">
    <property type="entry name" value="MoCofactor_Util/Proc"/>
</dbReference>
<accession>A0A318SYR9</accession>
<dbReference type="InterPro" id="IPR003777">
    <property type="entry name" value="XdhC_CoxI"/>
</dbReference>
<proteinExistence type="predicted"/>
<sequence length="291" mass="30039">MGIVRILVLETLGSAPREAGTAMLVTAEGQEGTIGGGALELMAVERAQAMLAGWPSAQEARIPLGPALGQCCGGAVRLVWERFEALPDPLPPVRPLMAEGPVPPALAARAAALPAGAAPRLENGWIIEPSASPRRPLWVWGAGHVGRAIVQVTAPLPDIAITWVDLAPELFPDPLPHGVTAIPAATPQALVARAPRDADHLILTRSHALDLELCHALLGHGFASCGLIGSATKAARFRARLTALGHGAEAIARIACPIGDPSLGRHPQAIAVGVVATLLSHGGVKQERRTG</sequence>
<dbReference type="Gene3D" id="3.40.50.720">
    <property type="entry name" value="NAD(P)-binding Rossmann-like Domain"/>
    <property type="match status" value="1"/>
</dbReference>
<evidence type="ECO:0000259" key="1">
    <source>
        <dbReference type="Pfam" id="PF02625"/>
    </source>
</evidence>
<evidence type="ECO:0000313" key="4">
    <source>
        <dbReference type="Proteomes" id="UP000248311"/>
    </source>
</evidence>
<keyword evidence="4" id="KW-1185">Reference proteome</keyword>
<dbReference type="Pfam" id="PF13478">
    <property type="entry name" value="XdhC_C"/>
    <property type="match status" value="1"/>
</dbReference>
<dbReference type="PANTHER" id="PTHR30388:SF6">
    <property type="entry name" value="XANTHINE DEHYDROGENASE SUBUNIT A-RELATED"/>
    <property type="match status" value="1"/>
</dbReference>
<dbReference type="PANTHER" id="PTHR30388">
    <property type="entry name" value="ALDEHYDE OXIDOREDUCTASE MOLYBDENUM COFACTOR ASSEMBLY PROTEIN"/>
    <property type="match status" value="1"/>
</dbReference>
<name>A0A318SYR9_9RHOB</name>
<dbReference type="EMBL" id="QJTE01000001">
    <property type="protein sequence ID" value="PYE85579.1"/>
    <property type="molecule type" value="Genomic_DNA"/>
</dbReference>
<dbReference type="InterPro" id="IPR027051">
    <property type="entry name" value="XdhC_Rossmann_dom"/>
</dbReference>
<feature type="domain" description="XdhC- CoxI" evidence="1">
    <location>
        <begin position="5"/>
        <end position="53"/>
    </location>
</feature>
<dbReference type="Pfam" id="PF02625">
    <property type="entry name" value="XdhC_CoxI"/>
    <property type="match status" value="1"/>
</dbReference>
<dbReference type="RefSeq" id="WP_110812623.1">
    <property type="nucleotide sequence ID" value="NZ_QJTE01000001.1"/>
</dbReference>